<keyword evidence="3" id="KW-1185">Reference proteome</keyword>
<dbReference type="EMBL" id="JAYWIO010000003">
    <property type="protein sequence ID" value="KAK7273373.1"/>
    <property type="molecule type" value="Genomic_DNA"/>
</dbReference>
<proteinExistence type="predicted"/>
<evidence type="ECO:0000313" key="3">
    <source>
        <dbReference type="Proteomes" id="UP001372338"/>
    </source>
</evidence>
<dbReference type="InterPro" id="IPR026960">
    <property type="entry name" value="RVT-Znf"/>
</dbReference>
<dbReference type="Proteomes" id="UP001372338">
    <property type="component" value="Unassembled WGS sequence"/>
</dbReference>
<dbReference type="AlphaFoldDB" id="A0AAN9FHJ8"/>
<protein>
    <recommendedName>
        <fullName evidence="1">Reverse transcriptase zinc-binding domain-containing protein</fullName>
    </recommendedName>
</protein>
<organism evidence="2 3">
    <name type="scientific">Crotalaria pallida</name>
    <name type="common">Smooth rattlebox</name>
    <name type="synonym">Crotalaria striata</name>
    <dbReference type="NCBI Taxonomy" id="3830"/>
    <lineage>
        <taxon>Eukaryota</taxon>
        <taxon>Viridiplantae</taxon>
        <taxon>Streptophyta</taxon>
        <taxon>Embryophyta</taxon>
        <taxon>Tracheophyta</taxon>
        <taxon>Spermatophyta</taxon>
        <taxon>Magnoliopsida</taxon>
        <taxon>eudicotyledons</taxon>
        <taxon>Gunneridae</taxon>
        <taxon>Pentapetalae</taxon>
        <taxon>rosids</taxon>
        <taxon>fabids</taxon>
        <taxon>Fabales</taxon>
        <taxon>Fabaceae</taxon>
        <taxon>Papilionoideae</taxon>
        <taxon>50 kb inversion clade</taxon>
        <taxon>genistoids sensu lato</taxon>
        <taxon>core genistoids</taxon>
        <taxon>Crotalarieae</taxon>
        <taxon>Crotalaria</taxon>
    </lineage>
</organism>
<evidence type="ECO:0000313" key="2">
    <source>
        <dbReference type="EMBL" id="KAK7273373.1"/>
    </source>
</evidence>
<feature type="domain" description="Reverse transcriptase zinc-binding" evidence="1">
    <location>
        <begin position="2"/>
        <end position="47"/>
    </location>
</feature>
<accession>A0AAN9FHJ8</accession>
<reference evidence="2 3" key="1">
    <citation type="submission" date="2024-01" db="EMBL/GenBank/DDBJ databases">
        <title>The genomes of 5 underutilized Papilionoideae crops provide insights into root nodulation and disease resistanc.</title>
        <authorList>
            <person name="Yuan L."/>
        </authorList>
    </citation>
    <scope>NUCLEOTIDE SEQUENCE [LARGE SCALE GENOMIC DNA]</scope>
    <source>
        <strain evidence="2">ZHUSHIDOU_FW_LH</strain>
        <tissue evidence="2">Leaf</tissue>
    </source>
</reference>
<gene>
    <name evidence="2" type="ORF">RIF29_14422</name>
</gene>
<comment type="caution">
    <text evidence="2">The sequence shown here is derived from an EMBL/GenBank/DDBJ whole genome shotgun (WGS) entry which is preliminary data.</text>
</comment>
<dbReference type="Pfam" id="PF13966">
    <property type="entry name" value="zf-RVT"/>
    <property type="match status" value="1"/>
</dbReference>
<sequence>MNEALLTNNNRRKRNLAANGNCPLCDDVEEETIQHTFRDCDHAMQVWKNLVPRRDQATFFQSSFNDWMECNLHNKPHVNVVQSWSVLFGCACEVLWLRRNKKVFENEFLNVHTTMKMIWHKFREICDAVKNAGGLHAL</sequence>
<evidence type="ECO:0000259" key="1">
    <source>
        <dbReference type="Pfam" id="PF13966"/>
    </source>
</evidence>
<name>A0AAN9FHJ8_CROPI</name>